<reference evidence="2 3" key="1">
    <citation type="submission" date="2019-03" db="EMBL/GenBank/DDBJ databases">
        <title>First draft genome of Liparis tanakae, snailfish: a comprehensive survey of snailfish specific genes.</title>
        <authorList>
            <person name="Kim W."/>
            <person name="Song I."/>
            <person name="Jeong J.-H."/>
            <person name="Kim D."/>
            <person name="Kim S."/>
            <person name="Ryu S."/>
            <person name="Song J.Y."/>
            <person name="Lee S.K."/>
        </authorList>
    </citation>
    <scope>NUCLEOTIDE SEQUENCE [LARGE SCALE GENOMIC DNA]</scope>
    <source>
        <tissue evidence="2">Muscle</tissue>
    </source>
</reference>
<gene>
    <name evidence="2" type="ORF">EYF80_024668</name>
</gene>
<proteinExistence type="predicted"/>
<accession>A0A4Z2HGR0</accession>
<comment type="caution">
    <text evidence="2">The sequence shown here is derived from an EMBL/GenBank/DDBJ whole genome shotgun (WGS) entry which is preliminary data.</text>
</comment>
<evidence type="ECO:0000313" key="3">
    <source>
        <dbReference type="Proteomes" id="UP000314294"/>
    </source>
</evidence>
<dbReference type="EMBL" id="SRLO01000241">
    <property type="protein sequence ID" value="TNN65059.1"/>
    <property type="molecule type" value="Genomic_DNA"/>
</dbReference>
<feature type="compositionally biased region" description="Basic and acidic residues" evidence="1">
    <location>
        <begin position="12"/>
        <end position="26"/>
    </location>
</feature>
<feature type="region of interest" description="Disordered" evidence="1">
    <location>
        <begin position="1"/>
        <end position="40"/>
    </location>
</feature>
<sequence length="74" mass="8060">MCSREPTGCPKSRGEETSPPHTDHKSTGSNGSLCFTAVPRKEHPLLSSPTLWPQTHQHIARGRVAELEEDVAKG</sequence>
<name>A0A4Z2HGR0_9TELE</name>
<keyword evidence="3" id="KW-1185">Reference proteome</keyword>
<evidence type="ECO:0000256" key="1">
    <source>
        <dbReference type="SAM" id="MobiDB-lite"/>
    </source>
</evidence>
<organism evidence="2 3">
    <name type="scientific">Liparis tanakae</name>
    <name type="common">Tanaka's snailfish</name>
    <dbReference type="NCBI Taxonomy" id="230148"/>
    <lineage>
        <taxon>Eukaryota</taxon>
        <taxon>Metazoa</taxon>
        <taxon>Chordata</taxon>
        <taxon>Craniata</taxon>
        <taxon>Vertebrata</taxon>
        <taxon>Euteleostomi</taxon>
        <taxon>Actinopterygii</taxon>
        <taxon>Neopterygii</taxon>
        <taxon>Teleostei</taxon>
        <taxon>Neoteleostei</taxon>
        <taxon>Acanthomorphata</taxon>
        <taxon>Eupercaria</taxon>
        <taxon>Perciformes</taxon>
        <taxon>Cottioidei</taxon>
        <taxon>Cottales</taxon>
        <taxon>Liparidae</taxon>
        <taxon>Liparis</taxon>
    </lineage>
</organism>
<protein>
    <submittedName>
        <fullName evidence="2">Uncharacterized protein</fullName>
    </submittedName>
</protein>
<dbReference type="Proteomes" id="UP000314294">
    <property type="component" value="Unassembled WGS sequence"/>
</dbReference>
<evidence type="ECO:0000313" key="2">
    <source>
        <dbReference type="EMBL" id="TNN65059.1"/>
    </source>
</evidence>
<dbReference type="AlphaFoldDB" id="A0A4Z2HGR0"/>